<evidence type="ECO:0000313" key="12">
    <source>
        <dbReference type="Proteomes" id="UP000009309"/>
    </source>
</evidence>
<evidence type="ECO:0000256" key="9">
    <source>
        <dbReference type="PIRNR" id="PIRNR005508"/>
    </source>
</evidence>
<keyword evidence="6" id="KW-0059">Arsenical resistance</keyword>
<evidence type="ECO:0000256" key="7">
    <source>
        <dbReference type="ARBA" id="ARBA00022989"/>
    </source>
</evidence>
<evidence type="ECO:0000256" key="8">
    <source>
        <dbReference type="ARBA" id="ARBA00023136"/>
    </source>
</evidence>
<feature type="transmembrane region" description="Helical" evidence="10">
    <location>
        <begin position="346"/>
        <end position="367"/>
    </location>
</feature>
<feature type="transmembrane region" description="Helical" evidence="10">
    <location>
        <begin position="373"/>
        <end position="396"/>
    </location>
</feature>
<dbReference type="Pfam" id="PF01758">
    <property type="entry name" value="SBF"/>
    <property type="match status" value="1"/>
</dbReference>
<dbReference type="NCBIfam" id="TIGR00832">
    <property type="entry name" value="acr3"/>
    <property type="match status" value="1"/>
</dbReference>
<dbReference type="GO" id="GO:0005886">
    <property type="term" value="C:plasma membrane"/>
    <property type="evidence" value="ECO:0007669"/>
    <property type="project" value="UniProtKB-SubCell"/>
</dbReference>
<comment type="similarity">
    <text evidence="2 9">Belongs to the arsenical resistance-3 (ACR3) (TC 2.A.59) family.</text>
</comment>
<dbReference type="eggNOG" id="COG0798">
    <property type="taxonomic scope" value="Bacteria"/>
</dbReference>
<feature type="transmembrane region" description="Helical" evidence="10">
    <location>
        <begin position="72"/>
        <end position="94"/>
    </location>
</feature>
<feature type="transmembrane region" description="Helical" evidence="10">
    <location>
        <begin position="139"/>
        <end position="163"/>
    </location>
</feature>
<comment type="caution">
    <text evidence="11">The sequence shown here is derived from an EMBL/GenBank/DDBJ whole genome shotgun (WGS) entry which is preliminary data.</text>
</comment>
<dbReference type="AlphaFoldDB" id="I2GJP3"/>
<evidence type="ECO:0000256" key="3">
    <source>
        <dbReference type="ARBA" id="ARBA00022448"/>
    </source>
</evidence>
<keyword evidence="4 9" id="KW-1003">Cell membrane</keyword>
<keyword evidence="12" id="KW-1185">Reference proteome</keyword>
<evidence type="ECO:0000313" key="11">
    <source>
        <dbReference type="EMBL" id="CCH54118.1"/>
    </source>
</evidence>
<keyword evidence="3 9" id="KW-0813">Transport</keyword>
<sequence>MSWPPTSRQIGVSTASRCLLRNQPLRWPTRTRFAEGLPAALDRQQLMNQLRMNTRTLTGVAKPPRLTFLDRFLTLWIFLAMAIGVLLGNLFPQIEQSLNAYQSGTTNVPLALGLILMMYPPLAKVRYDRLPQVFRNTKILGLSLVQNWLIGPVLMFLLAILFLPDKPDYMTGLVMIGVARCIAMVIVWNDLALGDRDYVAGLVAFNSIFQVLFYSIYAYVFVTLLPPLFGLRGIDVNVSIGQIAQSVFIYLGIPFIAGMLSRWGLTRWKGQTWYEKTFLPTISPITLVALLFTIVLMFSLKGQLIVQIPLDVLRIAVPLVIYFVSMFFMAFSLAKRAGADYAKSTSLAFTAAGNNFELGIAVAIAVFGINSGVAFAAVIGPLIEVPVLILLVNVALRQRNKFKTTTS</sequence>
<dbReference type="FunFam" id="1.20.1530.20:FF:000009">
    <property type="entry name" value="Arsenite transporter, ACR3 family"/>
    <property type="match status" value="1"/>
</dbReference>
<feature type="transmembrane region" description="Helical" evidence="10">
    <location>
        <begin position="169"/>
        <end position="188"/>
    </location>
</feature>
<evidence type="ECO:0000256" key="4">
    <source>
        <dbReference type="ARBA" id="ARBA00022475"/>
    </source>
</evidence>
<dbReference type="STRING" id="1185876.BN8_03262"/>
<reference evidence="11 12" key="1">
    <citation type="journal article" date="2012" name="J. Bacteriol.">
        <title>Genome Sequence of the Filamentous Bacterium Fibrisoma limi BUZ 3T.</title>
        <authorList>
            <person name="Filippini M."/>
            <person name="Qi W."/>
            <person name="Jaenicke S."/>
            <person name="Goesmann A."/>
            <person name="Smits T.H."/>
            <person name="Bagheri H.C."/>
        </authorList>
    </citation>
    <scope>NUCLEOTIDE SEQUENCE [LARGE SCALE GENOMIC DNA]</scope>
    <source>
        <strain evidence="12">BUZ 3T</strain>
    </source>
</reference>
<dbReference type="GO" id="GO:0046685">
    <property type="term" value="P:response to arsenic-containing substance"/>
    <property type="evidence" value="ECO:0007669"/>
    <property type="project" value="UniProtKB-KW"/>
</dbReference>
<dbReference type="EMBL" id="CAIT01000006">
    <property type="protein sequence ID" value="CCH54118.1"/>
    <property type="molecule type" value="Genomic_DNA"/>
</dbReference>
<evidence type="ECO:0000256" key="10">
    <source>
        <dbReference type="SAM" id="Phobius"/>
    </source>
</evidence>
<keyword evidence="8 9" id="KW-0472">Membrane</keyword>
<comment type="subcellular location">
    <subcellularLocation>
        <location evidence="1 9">Cell membrane</location>
        <topology evidence="1 9">Multi-pass membrane protein</topology>
    </subcellularLocation>
</comment>
<feature type="transmembrane region" description="Helical" evidence="10">
    <location>
        <begin position="100"/>
        <end position="119"/>
    </location>
</feature>
<evidence type="ECO:0000256" key="2">
    <source>
        <dbReference type="ARBA" id="ARBA00010110"/>
    </source>
</evidence>
<gene>
    <name evidence="11" type="ORF">BN8_03262</name>
</gene>
<keyword evidence="5 9" id="KW-0812">Transmembrane</keyword>
<dbReference type="InterPro" id="IPR038770">
    <property type="entry name" value="Na+/solute_symporter_sf"/>
</dbReference>
<dbReference type="InterPro" id="IPR002657">
    <property type="entry name" value="BilAc:Na_symport/Acr3"/>
</dbReference>
<feature type="transmembrane region" description="Helical" evidence="10">
    <location>
        <begin position="277"/>
        <end position="300"/>
    </location>
</feature>
<evidence type="ECO:0000256" key="1">
    <source>
        <dbReference type="ARBA" id="ARBA00004651"/>
    </source>
</evidence>
<feature type="transmembrane region" description="Helical" evidence="10">
    <location>
        <begin position="200"/>
        <end position="222"/>
    </location>
</feature>
<evidence type="ECO:0000256" key="6">
    <source>
        <dbReference type="ARBA" id="ARBA00022849"/>
    </source>
</evidence>
<organism evidence="11 12">
    <name type="scientific">Fibrisoma limi BUZ 3</name>
    <dbReference type="NCBI Taxonomy" id="1185876"/>
    <lineage>
        <taxon>Bacteria</taxon>
        <taxon>Pseudomonadati</taxon>
        <taxon>Bacteroidota</taxon>
        <taxon>Cytophagia</taxon>
        <taxon>Cytophagales</taxon>
        <taxon>Spirosomataceae</taxon>
        <taxon>Fibrisoma</taxon>
    </lineage>
</organism>
<proteinExistence type="inferred from homology"/>
<dbReference type="PANTHER" id="PTHR43057">
    <property type="entry name" value="ARSENITE EFFLUX TRANSPORTER"/>
    <property type="match status" value="1"/>
</dbReference>
<accession>I2GJP3</accession>
<evidence type="ECO:0000256" key="5">
    <source>
        <dbReference type="ARBA" id="ARBA00022692"/>
    </source>
</evidence>
<name>I2GJP3_9BACT</name>
<dbReference type="Gene3D" id="1.20.1530.20">
    <property type="match status" value="1"/>
</dbReference>
<dbReference type="PIRSF" id="PIRSF005508">
    <property type="entry name" value="Acr3"/>
    <property type="match status" value="1"/>
</dbReference>
<dbReference type="Proteomes" id="UP000009309">
    <property type="component" value="Unassembled WGS sequence"/>
</dbReference>
<feature type="transmembrane region" description="Helical" evidence="10">
    <location>
        <begin position="242"/>
        <end position="265"/>
    </location>
</feature>
<dbReference type="GO" id="GO:0015104">
    <property type="term" value="F:antimonite transmembrane transporter activity"/>
    <property type="evidence" value="ECO:0007669"/>
    <property type="project" value="TreeGrafter"/>
</dbReference>
<dbReference type="GO" id="GO:0015297">
    <property type="term" value="F:antiporter activity"/>
    <property type="evidence" value="ECO:0007669"/>
    <property type="project" value="UniProtKB-UniRule"/>
</dbReference>
<feature type="transmembrane region" description="Helical" evidence="10">
    <location>
        <begin position="312"/>
        <end position="334"/>
    </location>
</feature>
<keyword evidence="7 9" id="KW-1133">Transmembrane helix</keyword>
<dbReference type="PANTHER" id="PTHR43057:SF1">
    <property type="entry name" value="ARSENICAL-RESISTANCE PROTEIN 3"/>
    <property type="match status" value="1"/>
</dbReference>
<dbReference type="GO" id="GO:0015105">
    <property type="term" value="F:arsenite transmembrane transporter activity"/>
    <property type="evidence" value="ECO:0007669"/>
    <property type="project" value="TreeGrafter"/>
</dbReference>
<protein>
    <submittedName>
        <fullName evidence="11">Arsenical-resistance protein</fullName>
    </submittedName>
</protein>
<dbReference type="InterPro" id="IPR004706">
    <property type="entry name" value="Arsenical-R_Acr3"/>
</dbReference>